<evidence type="ECO:0000256" key="8">
    <source>
        <dbReference type="ARBA" id="ARBA00022691"/>
    </source>
</evidence>
<evidence type="ECO:0000256" key="13">
    <source>
        <dbReference type="RuleBase" id="RU365074"/>
    </source>
</evidence>
<evidence type="ECO:0000256" key="1">
    <source>
        <dbReference type="ARBA" id="ARBA00004604"/>
    </source>
</evidence>
<protein>
    <recommendedName>
        <fullName evidence="3 13">Ribosomal RNA-processing protein 8</fullName>
        <ecNumber evidence="13">2.1.1.-</ecNumber>
    </recommendedName>
</protein>
<comment type="similarity">
    <text evidence="2 13">Belongs to the methyltransferase superfamily. RRP8 family.</text>
</comment>
<evidence type="ECO:0000256" key="12">
    <source>
        <dbReference type="ARBA" id="ARBA00023242"/>
    </source>
</evidence>
<dbReference type="SUPFAM" id="SSF53335">
    <property type="entry name" value="S-adenosyl-L-methionine-dependent methyltransferases"/>
    <property type="match status" value="1"/>
</dbReference>
<evidence type="ECO:0000256" key="10">
    <source>
        <dbReference type="ARBA" id="ARBA00023015"/>
    </source>
</evidence>
<evidence type="ECO:0000256" key="4">
    <source>
        <dbReference type="ARBA" id="ARBA00022491"/>
    </source>
</evidence>
<dbReference type="GO" id="GO:0005677">
    <property type="term" value="C:chromatin silencing complex"/>
    <property type="evidence" value="ECO:0007669"/>
    <property type="project" value="TreeGrafter"/>
</dbReference>
<dbReference type="GO" id="GO:0006364">
    <property type="term" value="P:rRNA processing"/>
    <property type="evidence" value="ECO:0007669"/>
    <property type="project" value="UniProtKB-UniRule"/>
</dbReference>
<dbReference type="EC" id="2.1.1.-" evidence="13"/>
<comment type="function">
    <text evidence="13">Probable methyltransferase required to silence rDNA.</text>
</comment>
<dbReference type="Proteomes" id="UP000694846">
    <property type="component" value="Unplaced"/>
</dbReference>
<evidence type="ECO:0000256" key="9">
    <source>
        <dbReference type="ARBA" id="ARBA00022853"/>
    </source>
</evidence>
<dbReference type="InterPro" id="IPR007823">
    <property type="entry name" value="RRP8"/>
</dbReference>
<dbReference type="GO" id="GO:0005730">
    <property type="term" value="C:nucleolus"/>
    <property type="evidence" value="ECO:0007669"/>
    <property type="project" value="UniProtKB-SubCell"/>
</dbReference>
<name>A0A8B8GEE7_9HEMI</name>
<dbReference type="GO" id="GO:0046015">
    <property type="term" value="P:regulation of transcription by glucose"/>
    <property type="evidence" value="ECO:0007669"/>
    <property type="project" value="TreeGrafter"/>
</dbReference>
<comment type="subcellular location">
    <subcellularLocation>
        <location evidence="1 13">Nucleus</location>
        <location evidence="1 13">Nucleolus</location>
    </subcellularLocation>
</comment>
<accession>A0A8B8GEE7</accession>
<reference evidence="15" key="1">
    <citation type="submission" date="2025-08" db="UniProtKB">
        <authorList>
            <consortium name="RefSeq"/>
        </authorList>
    </citation>
    <scope>IDENTIFICATION</scope>
    <source>
        <tissue evidence="15">Whole body</tissue>
    </source>
</reference>
<evidence type="ECO:0000256" key="3">
    <source>
        <dbReference type="ARBA" id="ARBA00020203"/>
    </source>
</evidence>
<dbReference type="FunFam" id="1.10.10.2150:FF:000001">
    <property type="entry name" value="Ribosomal RNA-processing protein 8"/>
    <property type="match status" value="1"/>
</dbReference>
<dbReference type="PANTHER" id="PTHR12787">
    <property type="entry name" value="RIBOSOMAL RNA-PROCESSING PROTEIN 8"/>
    <property type="match status" value="1"/>
</dbReference>
<dbReference type="InterPro" id="IPR042036">
    <property type="entry name" value="RRP8_N"/>
</dbReference>
<keyword evidence="6 13" id="KW-0489">Methyltransferase</keyword>
<dbReference type="Gene3D" id="3.40.50.150">
    <property type="entry name" value="Vaccinia Virus protein VP39"/>
    <property type="match status" value="1"/>
</dbReference>
<dbReference type="GO" id="GO:0032259">
    <property type="term" value="P:methylation"/>
    <property type="evidence" value="ECO:0007669"/>
    <property type="project" value="UniProtKB-KW"/>
</dbReference>
<dbReference type="GeneID" id="112691101"/>
<keyword evidence="4" id="KW-0678">Repressor</keyword>
<keyword evidence="8 13" id="KW-0949">S-adenosyl-L-methionine</keyword>
<dbReference type="CDD" id="cd02440">
    <property type="entry name" value="AdoMet_MTases"/>
    <property type="match status" value="1"/>
</dbReference>
<evidence type="ECO:0000256" key="2">
    <source>
        <dbReference type="ARBA" id="ARBA00006301"/>
    </source>
</evidence>
<dbReference type="GO" id="GO:0008168">
    <property type="term" value="F:methyltransferase activity"/>
    <property type="evidence" value="ECO:0007669"/>
    <property type="project" value="UniProtKB-KW"/>
</dbReference>
<dbReference type="GO" id="GO:0033553">
    <property type="term" value="C:rDNA heterochromatin"/>
    <property type="evidence" value="ECO:0007669"/>
    <property type="project" value="TreeGrafter"/>
</dbReference>
<dbReference type="InterPro" id="IPR029063">
    <property type="entry name" value="SAM-dependent_MTases_sf"/>
</dbReference>
<dbReference type="GO" id="GO:0042149">
    <property type="term" value="P:cellular response to glucose starvation"/>
    <property type="evidence" value="ECO:0007669"/>
    <property type="project" value="TreeGrafter"/>
</dbReference>
<proteinExistence type="inferred from homology"/>
<keyword evidence="10" id="KW-0805">Transcription regulation</keyword>
<evidence type="ECO:0000256" key="7">
    <source>
        <dbReference type="ARBA" id="ARBA00022679"/>
    </source>
</evidence>
<gene>
    <name evidence="15" type="primary">LOC112691101</name>
</gene>
<evidence type="ECO:0000313" key="14">
    <source>
        <dbReference type="Proteomes" id="UP000694846"/>
    </source>
</evidence>
<keyword evidence="9" id="KW-0156">Chromatin regulator</keyword>
<keyword evidence="12 13" id="KW-0539">Nucleus</keyword>
<organism evidence="14 15">
    <name type="scientific">Sipha flava</name>
    <name type="common">yellow sugarcane aphid</name>
    <dbReference type="NCBI Taxonomy" id="143950"/>
    <lineage>
        <taxon>Eukaryota</taxon>
        <taxon>Metazoa</taxon>
        <taxon>Ecdysozoa</taxon>
        <taxon>Arthropoda</taxon>
        <taxon>Hexapoda</taxon>
        <taxon>Insecta</taxon>
        <taxon>Pterygota</taxon>
        <taxon>Neoptera</taxon>
        <taxon>Paraneoptera</taxon>
        <taxon>Hemiptera</taxon>
        <taxon>Sternorrhyncha</taxon>
        <taxon>Aphidomorpha</taxon>
        <taxon>Aphidoidea</taxon>
        <taxon>Aphididae</taxon>
        <taxon>Sipha</taxon>
    </lineage>
</organism>
<dbReference type="RefSeq" id="XP_025421032.1">
    <property type="nucleotide sequence ID" value="XM_025565247.1"/>
</dbReference>
<dbReference type="Gene3D" id="1.10.10.2150">
    <property type="entry name" value="Ribosomal RNA-processing protein 8, N-terminal domain"/>
    <property type="match status" value="1"/>
</dbReference>
<dbReference type="GO" id="GO:0000183">
    <property type="term" value="P:rDNA heterochromatin formation"/>
    <property type="evidence" value="ECO:0007669"/>
    <property type="project" value="TreeGrafter"/>
</dbReference>
<evidence type="ECO:0000256" key="6">
    <source>
        <dbReference type="ARBA" id="ARBA00022603"/>
    </source>
</evidence>
<dbReference type="Pfam" id="PF05148">
    <property type="entry name" value="Methyltransf_8"/>
    <property type="match status" value="1"/>
</dbReference>
<evidence type="ECO:0000313" key="15">
    <source>
        <dbReference type="RefSeq" id="XP_025421032.1"/>
    </source>
</evidence>
<dbReference type="PANTHER" id="PTHR12787:SF0">
    <property type="entry name" value="RIBOSOMAL RNA-PROCESSING PROTEIN 8"/>
    <property type="match status" value="1"/>
</dbReference>
<keyword evidence="5 13" id="KW-0698">rRNA processing</keyword>
<dbReference type="AlphaFoldDB" id="A0A8B8GEE7"/>
<keyword evidence="7 13" id="KW-0808">Transferase</keyword>
<evidence type="ECO:0000256" key="11">
    <source>
        <dbReference type="ARBA" id="ARBA00023163"/>
    </source>
</evidence>
<keyword evidence="14" id="KW-1185">Reference proteome</keyword>
<sequence length="332" mass="37881">MKAKNKKNIAKAITTISKTHKIKRNKIKRLAEKKGKKKKKISKKALIEVGLKSDTKKPKSTVESTQSITNDSLVKLTNISYKGAPENPTFYKRQKKVEGDKTPVSFIKRMKDKLKGARFRYLNEQFYSSTSQDALLFFKKDPEAFKAYHNGYMQQVIRWPVKPLDVIIKQITPMLKKSKEKSPVVVADFGCGDAKLAQAFPKNKIHSFDLVAVNKHVTAGDMAHTTLANGSVDIVIFCLSLMGTNLQSFIKEANRVLKTGGLMKVAEIESRFDNINIFIDHLTKYGFENLKLDREIEMFVFMDFKKIQDISKTALKKKLPILELKPCIYKKR</sequence>
<dbReference type="FunFam" id="3.40.50.150:FF:000068">
    <property type="entry name" value="Ribosomal RNA-processing protein 8"/>
    <property type="match status" value="1"/>
</dbReference>
<keyword evidence="11" id="KW-0804">Transcription</keyword>
<evidence type="ECO:0000256" key="5">
    <source>
        <dbReference type="ARBA" id="ARBA00022552"/>
    </source>
</evidence>
<dbReference type="OrthoDB" id="10258825at2759"/>